<evidence type="ECO:0000256" key="1">
    <source>
        <dbReference type="SAM" id="Phobius"/>
    </source>
</evidence>
<proteinExistence type="predicted"/>
<reference evidence="2 3" key="1">
    <citation type="submission" date="2018-06" db="EMBL/GenBank/DDBJ databases">
        <authorList>
            <consortium name="Pathogen Informatics"/>
            <person name="Doyle S."/>
        </authorList>
    </citation>
    <scope>NUCLEOTIDE SEQUENCE [LARGE SCALE GENOMIC DNA]</scope>
    <source>
        <strain evidence="2 3">NCTC11807</strain>
    </source>
</reference>
<keyword evidence="1" id="KW-0472">Membrane</keyword>
<organism evidence="2 3">
    <name type="scientific">Staphylococcus saccharolyticus</name>
    <dbReference type="NCBI Taxonomy" id="33028"/>
    <lineage>
        <taxon>Bacteria</taxon>
        <taxon>Bacillati</taxon>
        <taxon>Bacillota</taxon>
        <taxon>Bacilli</taxon>
        <taxon>Bacillales</taxon>
        <taxon>Staphylococcaceae</taxon>
        <taxon>Staphylococcus</taxon>
    </lineage>
</organism>
<keyword evidence="1" id="KW-1133">Transmembrane helix</keyword>
<gene>
    <name evidence="2" type="ORF">NCTC11807_00432</name>
</gene>
<keyword evidence="3" id="KW-1185">Reference proteome</keyword>
<dbReference type="AlphaFoldDB" id="A0A380GXQ5"/>
<accession>A0A380GXQ5</accession>
<name>A0A380GXQ5_9STAP</name>
<sequence>MKKLLYGIGIIIILIICYIFVNFLFFDSWACHSSEMQLNKYVKHADTKKLKEIAKDNKPYQF</sequence>
<dbReference type="EMBL" id="UHDZ01000001">
    <property type="protein sequence ID" value="SUM68129.1"/>
    <property type="molecule type" value="Genomic_DNA"/>
</dbReference>
<evidence type="ECO:0000313" key="2">
    <source>
        <dbReference type="EMBL" id="SUM68129.1"/>
    </source>
</evidence>
<protein>
    <submittedName>
        <fullName evidence="2">Lipoprotein</fullName>
    </submittedName>
</protein>
<evidence type="ECO:0000313" key="3">
    <source>
        <dbReference type="Proteomes" id="UP000255425"/>
    </source>
</evidence>
<feature type="transmembrane region" description="Helical" evidence="1">
    <location>
        <begin position="6"/>
        <end position="26"/>
    </location>
</feature>
<keyword evidence="2" id="KW-0449">Lipoprotein</keyword>
<dbReference type="Proteomes" id="UP000255425">
    <property type="component" value="Unassembled WGS sequence"/>
</dbReference>
<keyword evidence="1" id="KW-0812">Transmembrane</keyword>